<evidence type="ECO:0000313" key="2">
    <source>
        <dbReference type="EMBL" id="KFM74816.1"/>
    </source>
</evidence>
<evidence type="ECO:0000313" key="3">
    <source>
        <dbReference type="Proteomes" id="UP000054359"/>
    </source>
</evidence>
<dbReference type="PANTHER" id="PTHR46060">
    <property type="entry name" value="MARINER MOS1 TRANSPOSASE-LIKE PROTEIN"/>
    <property type="match status" value="1"/>
</dbReference>
<dbReference type="GO" id="GO:0015074">
    <property type="term" value="P:DNA integration"/>
    <property type="evidence" value="ECO:0007669"/>
    <property type="project" value="TreeGrafter"/>
</dbReference>
<dbReference type="AlphaFoldDB" id="A0A087UBS7"/>
<dbReference type="STRING" id="407821.A0A087UBS7"/>
<sequence>MIGDATPSRYFTSLHNILPPLRLRLSLKGPRVILMIYKSVAECHQIMCTALDTNVVSYDNVKVWYPKFKNKDYDIGEAKRSGQFTYADKACLQELVEENQYATTRELAKELDISIIFISCINVMYKFNRRLLHELIQAHKDRHVLEYRCKDKIQDQIITFDKN</sequence>
<gene>
    <name evidence="2" type="ORF">X975_02217</name>
</gene>
<dbReference type="GO" id="GO:0031297">
    <property type="term" value="P:replication fork processing"/>
    <property type="evidence" value="ECO:0007669"/>
    <property type="project" value="TreeGrafter"/>
</dbReference>
<accession>A0A087UBS7</accession>
<dbReference type="Proteomes" id="UP000054359">
    <property type="component" value="Unassembled WGS sequence"/>
</dbReference>
<dbReference type="GO" id="GO:0044774">
    <property type="term" value="P:mitotic DNA integrity checkpoint signaling"/>
    <property type="evidence" value="ECO:0007669"/>
    <property type="project" value="TreeGrafter"/>
</dbReference>
<protein>
    <recommendedName>
        <fullName evidence="1">Mos1 transposase HTH domain-containing protein</fullName>
    </recommendedName>
</protein>
<dbReference type="InterPro" id="IPR052709">
    <property type="entry name" value="Transposase-MT_Hybrid"/>
</dbReference>
<organism evidence="2 3">
    <name type="scientific">Stegodyphus mimosarum</name>
    <name type="common">African social velvet spider</name>
    <dbReference type="NCBI Taxonomy" id="407821"/>
    <lineage>
        <taxon>Eukaryota</taxon>
        <taxon>Metazoa</taxon>
        <taxon>Ecdysozoa</taxon>
        <taxon>Arthropoda</taxon>
        <taxon>Chelicerata</taxon>
        <taxon>Arachnida</taxon>
        <taxon>Araneae</taxon>
        <taxon>Araneomorphae</taxon>
        <taxon>Entelegynae</taxon>
        <taxon>Eresoidea</taxon>
        <taxon>Eresidae</taxon>
        <taxon>Stegodyphus</taxon>
    </lineage>
</organism>
<dbReference type="GO" id="GO:0000729">
    <property type="term" value="P:DNA double-strand break processing"/>
    <property type="evidence" value="ECO:0007669"/>
    <property type="project" value="TreeGrafter"/>
</dbReference>
<feature type="non-terminal residue" evidence="2">
    <location>
        <position position="163"/>
    </location>
</feature>
<dbReference type="PANTHER" id="PTHR46060:SF2">
    <property type="entry name" value="HISTONE-LYSINE N-METHYLTRANSFERASE SETMAR"/>
    <property type="match status" value="1"/>
</dbReference>
<dbReference type="GO" id="GO:0044547">
    <property type="term" value="F:DNA topoisomerase binding"/>
    <property type="evidence" value="ECO:0007669"/>
    <property type="project" value="TreeGrafter"/>
</dbReference>
<dbReference type="OrthoDB" id="8028980at2759"/>
<reference evidence="2 3" key="1">
    <citation type="submission" date="2013-11" db="EMBL/GenBank/DDBJ databases">
        <title>Genome sequencing of Stegodyphus mimosarum.</title>
        <authorList>
            <person name="Bechsgaard J."/>
        </authorList>
    </citation>
    <scope>NUCLEOTIDE SEQUENCE [LARGE SCALE GENOMIC DNA]</scope>
</reference>
<dbReference type="GO" id="GO:0000793">
    <property type="term" value="C:condensed chromosome"/>
    <property type="evidence" value="ECO:0007669"/>
    <property type="project" value="TreeGrafter"/>
</dbReference>
<feature type="domain" description="Mos1 transposase HTH" evidence="1">
    <location>
        <begin position="38"/>
        <end position="72"/>
    </location>
</feature>
<dbReference type="GO" id="GO:0005634">
    <property type="term" value="C:nucleus"/>
    <property type="evidence" value="ECO:0007669"/>
    <property type="project" value="TreeGrafter"/>
</dbReference>
<keyword evidence="3" id="KW-1185">Reference proteome</keyword>
<proteinExistence type="predicted"/>
<evidence type="ECO:0000259" key="1">
    <source>
        <dbReference type="Pfam" id="PF17906"/>
    </source>
</evidence>
<dbReference type="InterPro" id="IPR041426">
    <property type="entry name" value="Mos1_HTH"/>
</dbReference>
<dbReference type="GO" id="GO:0003690">
    <property type="term" value="F:double-stranded DNA binding"/>
    <property type="evidence" value="ECO:0007669"/>
    <property type="project" value="TreeGrafter"/>
</dbReference>
<dbReference type="GO" id="GO:0003697">
    <property type="term" value="F:single-stranded DNA binding"/>
    <property type="evidence" value="ECO:0007669"/>
    <property type="project" value="TreeGrafter"/>
</dbReference>
<dbReference type="GO" id="GO:0035861">
    <property type="term" value="C:site of double-strand break"/>
    <property type="evidence" value="ECO:0007669"/>
    <property type="project" value="TreeGrafter"/>
</dbReference>
<dbReference type="GO" id="GO:0042800">
    <property type="term" value="F:histone H3K4 methyltransferase activity"/>
    <property type="evidence" value="ECO:0007669"/>
    <property type="project" value="TreeGrafter"/>
</dbReference>
<dbReference type="GO" id="GO:0046975">
    <property type="term" value="F:histone H3K36 methyltransferase activity"/>
    <property type="evidence" value="ECO:0007669"/>
    <property type="project" value="TreeGrafter"/>
</dbReference>
<dbReference type="GO" id="GO:0006303">
    <property type="term" value="P:double-strand break repair via nonhomologous end joining"/>
    <property type="evidence" value="ECO:0007669"/>
    <property type="project" value="TreeGrafter"/>
</dbReference>
<name>A0A087UBS7_STEMI</name>
<dbReference type="EMBL" id="KK119122">
    <property type="protein sequence ID" value="KFM74816.1"/>
    <property type="molecule type" value="Genomic_DNA"/>
</dbReference>
<dbReference type="GO" id="GO:0000014">
    <property type="term" value="F:single-stranded DNA endodeoxyribonuclease activity"/>
    <property type="evidence" value="ECO:0007669"/>
    <property type="project" value="TreeGrafter"/>
</dbReference>
<dbReference type="Pfam" id="PF17906">
    <property type="entry name" value="HTH_48"/>
    <property type="match status" value="1"/>
</dbReference>